<dbReference type="AlphaFoldDB" id="A0A1H2UTV9"/>
<dbReference type="RefSeq" id="WP_091614189.1">
    <property type="nucleotide sequence ID" value="NZ_FNNC01000003.1"/>
</dbReference>
<dbReference type="OrthoDB" id="5464839at2"/>
<sequence length="160" mass="18868">MEYIENIRIQLLEEIEPVPEADWNIKTDATDWSVAQVVEHLRLFEAFVGRSMKSALETEPTTRAEEKPIQMMKYRRRPAEAPQELQPEDMEFGKQSLLEELKETRDYIRHLEEKHTSEELAARSISHPNFGPMPLHQWLEMIGLHEERHIAQIQDIKAKL</sequence>
<dbReference type="Pfam" id="PF12867">
    <property type="entry name" value="DinB_2"/>
    <property type="match status" value="1"/>
</dbReference>
<reference evidence="3 4" key="1">
    <citation type="submission" date="2016-10" db="EMBL/GenBank/DDBJ databases">
        <authorList>
            <person name="de Groot N.N."/>
        </authorList>
    </citation>
    <scope>NUCLEOTIDE SEQUENCE [LARGE SCALE GENOMIC DNA]</scope>
    <source>
        <strain evidence="3 4">DSM 23126</strain>
    </source>
</reference>
<evidence type="ECO:0000259" key="2">
    <source>
        <dbReference type="Pfam" id="PF12867"/>
    </source>
</evidence>
<dbReference type="InterPro" id="IPR024775">
    <property type="entry name" value="DinB-like"/>
</dbReference>
<keyword evidence="4" id="KW-1185">Reference proteome</keyword>
<dbReference type="SUPFAM" id="SSF109854">
    <property type="entry name" value="DinB/YfiT-like putative metalloenzymes"/>
    <property type="match status" value="1"/>
</dbReference>
<evidence type="ECO:0000256" key="1">
    <source>
        <dbReference type="SAM" id="MobiDB-lite"/>
    </source>
</evidence>
<dbReference type="Gene3D" id="1.20.120.450">
    <property type="entry name" value="dinb family like domain"/>
    <property type="match status" value="1"/>
</dbReference>
<evidence type="ECO:0000313" key="3">
    <source>
        <dbReference type="EMBL" id="SDW59502.1"/>
    </source>
</evidence>
<evidence type="ECO:0000313" key="4">
    <source>
        <dbReference type="Proteomes" id="UP000199488"/>
    </source>
</evidence>
<protein>
    <submittedName>
        <fullName evidence="3">DinB superfamily protein</fullName>
    </submittedName>
</protein>
<dbReference type="EMBL" id="FNNC01000003">
    <property type="protein sequence ID" value="SDW59502.1"/>
    <property type="molecule type" value="Genomic_DNA"/>
</dbReference>
<name>A0A1H2UTV9_9BACI</name>
<dbReference type="InterPro" id="IPR034660">
    <property type="entry name" value="DinB/YfiT-like"/>
</dbReference>
<proteinExistence type="predicted"/>
<accession>A0A1H2UTV9</accession>
<dbReference type="Proteomes" id="UP000199488">
    <property type="component" value="Unassembled WGS sequence"/>
</dbReference>
<gene>
    <name evidence="3" type="ORF">SAMN05421781_1895</name>
</gene>
<organism evidence="3 4">
    <name type="scientific">Marinococcus luteus</name>
    <dbReference type="NCBI Taxonomy" id="1122204"/>
    <lineage>
        <taxon>Bacteria</taxon>
        <taxon>Bacillati</taxon>
        <taxon>Bacillota</taxon>
        <taxon>Bacilli</taxon>
        <taxon>Bacillales</taxon>
        <taxon>Bacillaceae</taxon>
        <taxon>Marinococcus</taxon>
    </lineage>
</organism>
<feature type="region of interest" description="Disordered" evidence="1">
    <location>
        <begin position="57"/>
        <end position="90"/>
    </location>
</feature>
<dbReference type="STRING" id="1122204.SAMN05421781_1895"/>
<feature type="domain" description="DinB-like" evidence="2">
    <location>
        <begin position="10"/>
        <end position="153"/>
    </location>
</feature>